<gene>
    <name evidence="1" type="ORF">SDC9_154229</name>
</gene>
<name>A0A645F0F0_9ZZZZ</name>
<proteinExistence type="predicted"/>
<comment type="caution">
    <text evidence="1">The sequence shown here is derived from an EMBL/GenBank/DDBJ whole genome shotgun (WGS) entry which is preliminary data.</text>
</comment>
<accession>A0A645F0F0</accession>
<organism evidence="1">
    <name type="scientific">bioreactor metagenome</name>
    <dbReference type="NCBI Taxonomy" id="1076179"/>
    <lineage>
        <taxon>unclassified sequences</taxon>
        <taxon>metagenomes</taxon>
        <taxon>ecological metagenomes</taxon>
    </lineage>
</organism>
<protein>
    <submittedName>
        <fullName evidence="1">Uncharacterized protein</fullName>
    </submittedName>
</protein>
<sequence length="131" mass="15136">MKHKPFTNLRHAVICGIQNIVNDDVLLSQPSEKLIKDDFVILRLYSRDVLHQNKRRLYFFDNTQKLEQQFLAFFDGLLDIFGILPREVLTGRATSKQVYIVLVYSGSRQDVCALYLTNISLFSAAQNIHFG</sequence>
<dbReference type="EMBL" id="VSSQ01052929">
    <property type="protein sequence ID" value="MPN06972.1"/>
    <property type="molecule type" value="Genomic_DNA"/>
</dbReference>
<reference evidence="1" key="1">
    <citation type="submission" date="2019-08" db="EMBL/GenBank/DDBJ databases">
        <authorList>
            <person name="Kucharzyk K."/>
            <person name="Murdoch R.W."/>
            <person name="Higgins S."/>
            <person name="Loffler F."/>
        </authorList>
    </citation>
    <scope>NUCLEOTIDE SEQUENCE</scope>
</reference>
<dbReference type="AlphaFoldDB" id="A0A645F0F0"/>
<evidence type="ECO:0000313" key="1">
    <source>
        <dbReference type="EMBL" id="MPN06972.1"/>
    </source>
</evidence>